<dbReference type="RefSeq" id="WP_248653489.1">
    <property type="nucleotide sequence ID" value="NZ_CP096658.1"/>
</dbReference>
<evidence type="ECO:0000313" key="2">
    <source>
        <dbReference type="Proteomes" id="UP000830434"/>
    </source>
</evidence>
<dbReference type="PROSITE" id="PS51257">
    <property type="entry name" value="PROKAR_LIPOPROTEIN"/>
    <property type="match status" value="1"/>
</dbReference>
<dbReference type="KEGG" id="haxz:M0R88_10640"/>
<keyword evidence="2" id="KW-1185">Reference proteome</keyword>
<organism evidence="1 2">
    <name type="scientific">Halorussus gelatinilyticus</name>
    <dbReference type="NCBI Taxonomy" id="2937524"/>
    <lineage>
        <taxon>Archaea</taxon>
        <taxon>Methanobacteriati</taxon>
        <taxon>Methanobacteriota</taxon>
        <taxon>Stenosarchaea group</taxon>
        <taxon>Halobacteria</taxon>
        <taxon>Halobacteriales</taxon>
        <taxon>Haladaptataceae</taxon>
        <taxon>Halorussus</taxon>
    </lineage>
</organism>
<accession>A0A8U0IE44</accession>
<dbReference type="AlphaFoldDB" id="A0A8U0IE44"/>
<dbReference type="Proteomes" id="UP000830434">
    <property type="component" value="Chromosome"/>
</dbReference>
<dbReference type="EMBL" id="CP096658">
    <property type="protein sequence ID" value="UPV98985.1"/>
    <property type="molecule type" value="Genomic_DNA"/>
</dbReference>
<reference evidence="1" key="1">
    <citation type="submission" date="2022-04" db="EMBL/GenBank/DDBJ databases">
        <title>Diverse halophilic archaea isolated from saline environments.</title>
        <authorList>
            <person name="Cui H.-L."/>
        </authorList>
    </citation>
    <scope>NUCLEOTIDE SEQUENCE</scope>
    <source>
        <strain evidence="1">XZYJT40</strain>
    </source>
</reference>
<evidence type="ECO:0000313" key="1">
    <source>
        <dbReference type="EMBL" id="UPV98985.1"/>
    </source>
</evidence>
<sequence length="153" mass="17021">MALSRRRVLKTVGVSAVGLTALSGCSRLLHGETKLEQLALVNITDAEHDVRAVVRRDGEEVYRNAFSLPPADANGDDPYPAPIIDEEWMRDPGRFTVECTLKSKENVETRRFPSKRRNGDCFRVEIVVWEGPYLTVPSTGEGSCRESTGRTQS</sequence>
<protein>
    <submittedName>
        <fullName evidence="1">Uncharacterized protein</fullName>
    </submittedName>
</protein>
<proteinExistence type="predicted"/>
<gene>
    <name evidence="1" type="ORF">M0R88_10640</name>
</gene>
<dbReference type="GeneID" id="72190317"/>
<name>A0A8U0IE44_9EURY</name>